<name>A0A2Z7AA47_9LAMI</name>
<proteinExistence type="predicted"/>
<protein>
    <submittedName>
        <fullName evidence="1">F-box family protein</fullName>
    </submittedName>
</protein>
<dbReference type="AlphaFoldDB" id="A0A2Z7AA47"/>
<organism evidence="1 2">
    <name type="scientific">Dorcoceras hygrometricum</name>
    <dbReference type="NCBI Taxonomy" id="472368"/>
    <lineage>
        <taxon>Eukaryota</taxon>
        <taxon>Viridiplantae</taxon>
        <taxon>Streptophyta</taxon>
        <taxon>Embryophyta</taxon>
        <taxon>Tracheophyta</taxon>
        <taxon>Spermatophyta</taxon>
        <taxon>Magnoliopsida</taxon>
        <taxon>eudicotyledons</taxon>
        <taxon>Gunneridae</taxon>
        <taxon>Pentapetalae</taxon>
        <taxon>asterids</taxon>
        <taxon>lamiids</taxon>
        <taxon>Lamiales</taxon>
        <taxon>Gesneriaceae</taxon>
        <taxon>Didymocarpoideae</taxon>
        <taxon>Trichosporeae</taxon>
        <taxon>Loxocarpinae</taxon>
        <taxon>Dorcoceras</taxon>
    </lineage>
</organism>
<gene>
    <name evidence="1" type="ORF">F511_42121</name>
</gene>
<dbReference type="EMBL" id="KV017310">
    <property type="protein sequence ID" value="KZV18602.1"/>
    <property type="molecule type" value="Genomic_DNA"/>
</dbReference>
<evidence type="ECO:0000313" key="2">
    <source>
        <dbReference type="Proteomes" id="UP000250235"/>
    </source>
</evidence>
<sequence length="113" mass="13071">MNRRRYQKSIRYEEKMQAEAESKIEAGSVLGAHICSRTLRYCTSILIDQISRPFGHRCPGTTTQSTITRQCGIQAQRLSWPQHQNNVGPFRHDDSADLQRDLAFNRIRLNMHA</sequence>
<reference evidence="1 2" key="1">
    <citation type="journal article" date="2015" name="Proc. Natl. Acad. Sci. U.S.A.">
        <title>The resurrection genome of Boea hygrometrica: A blueprint for survival of dehydration.</title>
        <authorList>
            <person name="Xiao L."/>
            <person name="Yang G."/>
            <person name="Zhang L."/>
            <person name="Yang X."/>
            <person name="Zhao S."/>
            <person name="Ji Z."/>
            <person name="Zhou Q."/>
            <person name="Hu M."/>
            <person name="Wang Y."/>
            <person name="Chen M."/>
            <person name="Xu Y."/>
            <person name="Jin H."/>
            <person name="Xiao X."/>
            <person name="Hu G."/>
            <person name="Bao F."/>
            <person name="Hu Y."/>
            <person name="Wan P."/>
            <person name="Li L."/>
            <person name="Deng X."/>
            <person name="Kuang T."/>
            <person name="Xiang C."/>
            <person name="Zhu J.K."/>
            <person name="Oliver M.J."/>
            <person name="He Y."/>
        </authorList>
    </citation>
    <scope>NUCLEOTIDE SEQUENCE [LARGE SCALE GENOMIC DNA]</scope>
    <source>
        <strain evidence="2">cv. XS01</strain>
    </source>
</reference>
<keyword evidence="2" id="KW-1185">Reference proteome</keyword>
<evidence type="ECO:0000313" key="1">
    <source>
        <dbReference type="EMBL" id="KZV18602.1"/>
    </source>
</evidence>
<dbReference type="Proteomes" id="UP000250235">
    <property type="component" value="Unassembled WGS sequence"/>
</dbReference>
<accession>A0A2Z7AA47</accession>